<comment type="caution">
    <text evidence="1">The sequence shown here is derived from an EMBL/GenBank/DDBJ whole genome shotgun (WGS) entry which is preliminary data.</text>
</comment>
<name>A0A9X1QBZ6_9BACT</name>
<accession>A0A9X1QBZ6</accession>
<reference evidence="1" key="1">
    <citation type="submission" date="2022-01" db="EMBL/GenBank/DDBJ databases">
        <title>Novel species in genus Dyadobacter.</title>
        <authorList>
            <person name="Ma C."/>
        </authorList>
    </citation>
    <scope>NUCLEOTIDE SEQUENCE</scope>
    <source>
        <strain evidence="1">CY357</strain>
    </source>
</reference>
<organism evidence="1 2">
    <name type="scientific">Dyadobacter chenhuakuii</name>
    <dbReference type="NCBI Taxonomy" id="2909339"/>
    <lineage>
        <taxon>Bacteria</taxon>
        <taxon>Pseudomonadati</taxon>
        <taxon>Bacteroidota</taxon>
        <taxon>Cytophagia</taxon>
        <taxon>Cytophagales</taxon>
        <taxon>Spirosomataceae</taxon>
        <taxon>Dyadobacter</taxon>
    </lineage>
</organism>
<protein>
    <submittedName>
        <fullName evidence="1">Uncharacterized protein</fullName>
    </submittedName>
</protein>
<gene>
    <name evidence="1" type="ORF">L0661_08540</name>
</gene>
<dbReference type="EMBL" id="JAKFFV010000004">
    <property type="protein sequence ID" value="MCF2498351.1"/>
    <property type="molecule type" value="Genomic_DNA"/>
</dbReference>
<evidence type="ECO:0000313" key="2">
    <source>
        <dbReference type="Proteomes" id="UP001139411"/>
    </source>
</evidence>
<sequence>MIEIYYQNDNKYVNSVDLHRILEFSSPHYARNFKKWISNEYLFQGKKTLSTPVEHFDYILLPKTGRETEIGNSANSYLLRLEFAKLITIDSDSKFKKQFVQWLLSLDEAVQNNQLLSREVILGLLEMAKVCTYIDEQLRSYKEHKEYFLDAIDDPSQNSEFDKWRNRILAIKRAGEIETEYHITSHYGNLTTKIERIAFLDSLQSIRNTMFDMLKMTYNKVDPLFPGSTEKALDLANFTQRMFEVAGLKPDIKPRNYNPGDQLDLFREPDEINYLIITRAIRALLK</sequence>
<proteinExistence type="predicted"/>
<dbReference type="Proteomes" id="UP001139411">
    <property type="component" value="Unassembled WGS sequence"/>
</dbReference>
<dbReference type="RefSeq" id="WP_235177487.1">
    <property type="nucleotide sequence ID" value="NZ_JAKFFV010000004.1"/>
</dbReference>
<evidence type="ECO:0000313" key="1">
    <source>
        <dbReference type="EMBL" id="MCF2498351.1"/>
    </source>
</evidence>
<dbReference type="AlphaFoldDB" id="A0A9X1QBZ6"/>